<evidence type="ECO:0000256" key="7">
    <source>
        <dbReference type="ARBA" id="ARBA00022967"/>
    </source>
</evidence>
<proteinExistence type="inferred from homology"/>
<dbReference type="PROSITE" id="PS00211">
    <property type="entry name" value="ABC_TRANSPORTER_1"/>
    <property type="match status" value="1"/>
</dbReference>
<name>A0A0R1P6A6_9LACO</name>
<keyword evidence="6" id="KW-0067">ATP-binding</keyword>
<dbReference type="InterPro" id="IPR017871">
    <property type="entry name" value="ABC_transporter-like_CS"/>
</dbReference>
<organism evidence="10 11">
    <name type="scientific">Limosilactobacillus frumenti DSM 13145</name>
    <dbReference type="NCBI Taxonomy" id="1423746"/>
    <lineage>
        <taxon>Bacteria</taxon>
        <taxon>Bacillati</taxon>
        <taxon>Bacillota</taxon>
        <taxon>Bacilli</taxon>
        <taxon>Lactobacillales</taxon>
        <taxon>Lactobacillaceae</taxon>
        <taxon>Limosilactobacillus</taxon>
    </lineage>
</organism>
<evidence type="ECO:0000313" key="10">
    <source>
        <dbReference type="EMBL" id="KRL28112.1"/>
    </source>
</evidence>
<dbReference type="NCBIfam" id="NF010167">
    <property type="entry name" value="PRK13648.1"/>
    <property type="match status" value="1"/>
</dbReference>
<dbReference type="Pfam" id="PF00005">
    <property type="entry name" value="ABC_tran"/>
    <property type="match status" value="1"/>
</dbReference>
<dbReference type="InterPro" id="IPR027417">
    <property type="entry name" value="P-loop_NTPase"/>
</dbReference>
<keyword evidence="3" id="KW-0813">Transport</keyword>
<accession>A0A0R1P6A6</accession>
<dbReference type="OrthoDB" id="9784332at2"/>
<evidence type="ECO:0000256" key="8">
    <source>
        <dbReference type="ARBA" id="ARBA00023136"/>
    </source>
</evidence>
<dbReference type="InterPro" id="IPR050095">
    <property type="entry name" value="ECF_ABC_transporter_ATP-bd"/>
</dbReference>
<dbReference type="SMART" id="SM00382">
    <property type="entry name" value="AAA"/>
    <property type="match status" value="1"/>
</dbReference>
<dbReference type="AlphaFoldDB" id="A0A0R1P6A6"/>
<keyword evidence="4" id="KW-1003">Cell membrane</keyword>
<dbReference type="PANTHER" id="PTHR43553:SF24">
    <property type="entry name" value="ENERGY-COUPLING FACTOR TRANSPORTER ATP-BINDING PROTEIN ECFA1"/>
    <property type="match status" value="1"/>
</dbReference>
<dbReference type="InterPro" id="IPR003593">
    <property type="entry name" value="AAA+_ATPase"/>
</dbReference>
<dbReference type="SUPFAM" id="SSF52540">
    <property type="entry name" value="P-loop containing nucleoside triphosphate hydrolases"/>
    <property type="match status" value="1"/>
</dbReference>
<dbReference type="Proteomes" id="UP000051445">
    <property type="component" value="Unassembled WGS sequence"/>
</dbReference>
<keyword evidence="7" id="KW-1278">Translocase</keyword>
<dbReference type="InterPro" id="IPR015856">
    <property type="entry name" value="ABC_transpr_CbiO/EcfA_su"/>
</dbReference>
<dbReference type="GO" id="GO:0042626">
    <property type="term" value="F:ATPase-coupled transmembrane transporter activity"/>
    <property type="evidence" value="ECO:0007669"/>
    <property type="project" value="TreeGrafter"/>
</dbReference>
<dbReference type="Gene3D" id="3.40.50.300">
    <property type="entry name" value="P-loop containing nucleotide triphosphate hydrolases"/>
    <property type="match status" value="1"/>
</dbReference>
<keyword evidence="8" id="KW-0472">Membrane</keyword>
<evidence type="ECO:0000256" key="6">
    <source>
        <dbReference type="ARBA" id="ARBA00022840"/>
    </source>
</evidence>
<dbReference type="GO" id="GO:0016887">
    <property type="term" value="F:ATP hydrolysis activity"/>
    <property type="evidence" value="ECO:0007669"/>
    <property type="project" value="InterPro"/>
</dbReference>
<dbReference type="GO" id="GO:0043190">
    <property type="term" value="C:ATP-binding cassette (ABC) transporter complex"/>
    <property type="evidence" value="ECO:0007669"/>
    <property type="project" value="TreeGrafter"/>
</dbReference>
<dbReference type="PROSITE" id="PS50893">
    <property type="entry name" value="ABC_TRANSPORTER_2"/>
    <property type="match status" value="1"/>
</dbReference>
<sequence length="281" mass="30613">MVMLVNVIEAHDVSFTYPGANGTALRNLDLIVKAGELLAVIGQNGSGKSTLVQLLSGLQLPSTGLINIGNTEVNDRNLASIHQQVGIVFQNPGSQFVGSTVAEDVAFGLENRQVPSDEMPAIIKRCLQVVDMWEYRHTSPATLSGGQQQRVAIASVLALQPKILILDEATSMLDPLARQQIMNLLVNLRQQGLTIIMVTHHLSEAEQADRALALNNGEVLAEGPVHAVLSQQKLVQQLELHLAPGEHLLNQLQQLGISTPDRYLTTEEAVQWLKQRLNLTQ</sequence>
<dbReference type="STRING" id="1423746.FD27_GL000386"/>
<keyword evidence="11" id="KW-1185">Reference proteome</keyword>
<comment type="subcellular location">
    <subcellularLocation>
        <location evidence="1">Cell membrane</location>
        <topology evidence="1">Peripheral membrane protein</topology>
    </subcellularLocation>
</comment>
<dbReference type="PANTHER" id="PTHR43553">
    <property type="entry name" value="HEAVY METAL TRANSPORTER"/>
    <property type="match status" value="1"/>
</dbReference>
<keyword evidence="5" id="KW-0547">Nucleotide-binding</keyword>
<evidence type="ECO:0000256" key="1">
    <source>
        <dbReference type="ARBA" id="ARBA00004202"/>
    </source>
</evidence>
<dbReference type="EMBL" id="AZER01000013">
    <property type="protein sequence ID" value="KRL28112.1"/>
    <property type="molecule type" value="Genomic_DNA"/>
</dbReference>
<comment type="similarity">
    <text evidence="2">Belongs to the ABC transporter superfamily.</text>
</comment>
<evidence type="ECO:0000256" key="2">
    <source>
        <dbReference type="ARBA" id="ARBA00005417"/>
    </source>
</evidence>
<reference evidence="10 11" key="1">
    <citation type="journal article" date="2015" name="Genome Announc.">
        <title>Expanding the biotechnology potential of lactobacilli through comparative genomics of 213 strains and associated genera.</title>
        <authorList>
            <person name="Sun Z."/>
            <person name="Harris H.M."/>
            <person name="McCann A."/>
            <person name="Guo C."/>
            <person name="Argimon S."/>
            <person name="Zhang W."/>
            <person name="Yang X."/>
            <person name="Jeffery I.B."/>
            <person name="Cooney J.C."/>
            <person name="Kagawa T.F."/>
            <person name="Liu W."/>
            <person name="Song Y."/>
            <person name="Salvetti E."/>
            <person name="Wrobel A."/>
            <person name="Rasinkangas P."/>
            <person name="Parkhill J."/>
            <person name="Rea M.C."/>
            <person name="O'Sullivan O."/>
            <person name="Ritari J."/>
            <person name="Douillard F.P."/>
            <person name="Paul Ross R."/>
            <person name="Yang R."/>
            <person name="Briner A.E."/>
            <person name="Felis G.E."/>
            <person name="de Vos W.M."/>
            <person name="Barrangou R."/>
            <person name="Klaenhammer T.R."/>
            <person name="Caufield P.W."/>
            <person name="Cui Y."/>
            <person name="Zhang H."/>
            <person name="O'Toole P.W."/>
        </authorList>
    </citation>
    <scope>NUCLEOTIDE SEQUENCE [LARGE SCALE GENOMIC DNA]</scope>
    <source>
        <strain evidence="10 11">DSM 13145</strain>
    </source>
</reference>
<evidence type="ECO:0000256" key="5">
    <source>
        <dbReference type="ARBA" id="ARBA00022741"/>
    </source>
</evidence>
<dbReference type="FunFam" id="3.40.50.300:FF:000224">
    <property type="entry name" value="Energy-coupling factor transporter ATP-binding protein EcfA"/>
    <property type="match status" value="1"/>
</dbReference>
<evidence type="ECO:0000256" key="3">
    <source>
        <dbReference type="ARBA" id="ARBA00022448"/>
    </source>
</evidence>
<evidence type="ECO:0000259" key="9">
    <source>
        <dbReference type="PROSITE" id="PS50893"/>
    </source>
</evidence>
<comment type="caution">
    <text evidence="10">The sequence shown here is derived from an EMBL/GenBank/DDBJ whole genome shotgun (WGS) entry which is preliminary data.</text>
</comment>
<gene>
    <name evidence="10" type="ORF">FD27_GL000386</name>
</gene>
<dbReference type="InterPro" id="IPR003439">
    <property type="entry name" value="ABC_transporter-like_ATP-bd"/>
</dbReference>
<evidence type="ECO:0000256" key="4">
    <source>
        <dbReference type="ARBA" id="ARBA00022475"/>
    </source>
</evidence>
<dbReference type="PATRIC" id="fig|1423746.3.peg.394"/>
<evidence type="ECO:0000313" key="11">
    <source>
        <dbReference type="Proteomes" id="UP000051445"/>
    </source>
</evidence>
<feature type="domain" description="ABC transporter" evidence="9">
    <location>
        <begin position="8"/>
        <end position="241"/>
    </location>
</feature>
<protein>
    <submittedName>
        <fullName evidence="10">ABC superfamily ATP binding cassette transporter, ABC protein</fullName>
    </submittedName>
</protein>
<dbReference type="GO" id="GO:0005524">
    <property type="term" value="F:ATP binding"/>
    <property type="evidence" value="ECO:0007669"/>
    <property type="project" value="UniProtKB-KW"/>
</dbReference>
<dbReference type="CDD" id="cd03225">
    <property type="entry name" value="ABC_cobalt_CbiO_domain1"/>
    <property type="match status" value="1"/>
</dbReference>